<dbReference type="RefSeq" id="WP_163061712.1">
    <property type="nucleotide sequence ID" value="NZ_JAAGLI010000913.1"/>
</dbReference>
<evidence type="ECO:0000313" key="2">
    <source>
        <dbReference type="EMBL" id="NEA27328.1"/>
    </source>
</evidence>
<dbReference type="AlphaFoldDB" id="A0A6L9QQC3"/>
<feature type="compositionally biased region" description="Basic and acidic residues" evidence="1">
    <location>
        <begin position="117"/>
        <end position="126"/>
    </location>
</feature>
<protein>
    <submittedName>
        <fullName evidence="2">Uncharacterized protein</fullName>
    </submittedName>
</protein>
<gene>
    <name evidence="2" type="ORF">G3I70_33250</name>
</gene>
<proteinExistence type="predicted"/>
<feature type="compositionally biased region" description="Pro residues" evidence="1">
    <location>
        <begin position="16"/>
        <end position="27"/>
    </location>
</feature>
<organism evidence="2 3">
    <name type="scientific">Actinomadura bangladeshensis</name>
    <dbReference type="NCBI Taxonomy" id="453573"/>
    <lineage>
        <taxon>Bacteria</taxon>
        <taxon>Bacillati</taxon>
        <taxon>Actinomycetota</taxon>
        <taxon>Actinomycetes</taxon>
        <taxon>Streptosporangiales</taxon>
        <taxon>Thermomonosporaceae</taxon>
        <taxon>Actinomadura</taxon>
    </lineage>
</organism>
<evidence type="ECO:0000313" key="3">
    <source>
        <dbReference type="Proteomes" id="UP000475532"/>
    </source>
</evidence>
<feature type="compositionally biased region" description="Low complexity" evidence="1">
    <location>
        <begin position="73"/>
        <end position="86"/>
    </location>
</feature>
<reference evidence="2 3" key="1">
    <citation type="submission" date="2020-01" db="EMBL/GenBank/DDBJ databases">
        <title>Insect and environment-associated Actinomycetes.</title>
        <authorList>
            <person name="Currrie C."/>
            <person name="Chevrette M."/>
            <person name="Carlson C."/>
            <person name="Stubbendieck R."/>
            <person name="Wendt-Pienkowski E."/>
        </authorList>
    </citation>
    <scope>NUCLEOTIDE SEQUENCE [LARGE SCALE GENOMIC DNA]</scope>
    <source>
        <strain evidence="2 3">SID10258</strain>
    </source>
</reference>
<name>A0A6L9QQC3_9ACTN</name>
<accession>A0A6L9QQC3</accession>
<dbReference type="EMBL" id="JAAGLI010000913">
    <property type="protein sequence ID" value="NEA27328.1"/>
    <property type="molecule type" value="Genomic_DNA"/>
</dbReference>
<dbReference type="Proteomes" id="UP000475532">
    <property type="component" value="Unassembled WGS sequence"/>
</dbReference>
<evidence type="ECO:0000256" key="1">
    <source>
        <dbReference type="SAM" id="MobiDB-lite"/>
    </source>
</evidence>
<feature type="compositionally biased region" description="Basic and acidic residues" evidence="1">
    <location>
        <begin position="195"/>
        <end position="217"/>
    </location>
</feature>
<sequence>MTNPQAPDGPADNGRTPPPEAPQPTEAPKPAEAGESGTEQPAEAANGTPDHGTTGDAPPAPQEGEPTQPGTKTSEAAPGGTAPGSGTDERGNTDDPPPSSEETDQSAGAPGPPGEQDGDHGKKGPEDDSAQNPDETNRTNPKVPEPANESTPPDRDAPQSTENKNPGRELAPQEEAPVETEPSRFSGKVMITIDSDGRPVPPDREPVESEVGTRGRGEFGSPEDDPADRDPSKTDPERSSRRDELRRGVFERPNDVKKSVDTLSEPIKHGFERVPPTGQHEGFNKNIDQFRPPDHPMQAGSVVLTAASAVIVLTEAGRRGTGAVRQMIRKNHGDHR</sequence>
<feature type="compositionally biased region" description="Basic and acidic residues" evidence="1">
    <location>
        <begin position="228"/>
        <end position="272"/>
    </location>
</feature>
<feature type="compositionally biased region" description="Polar residues" evidence="1">
    <location>
        <begin position="130"/>
        <end position="140"/>
    </location>
</feature>
<comment type="caution">
    <text evidence="2">The sequence shown here is derived from an EMBL/GenBank/DDBJ whole genome shotgun (WGS) entry which is preliminary data.</text>
</comment>
<feature type="region of interest" description="Disordered" evidence="1">
    <location>
        <begin position="1"/>
        <end position="282"/>
    </location>
</feature>